<dbReference type="AlphaFoldDB" id="A0A0P0XSQ7"/>
<dbReference type="Proteomes" id="UP000059680">
    <property type="component" value="Chromosome 10"/>
</dbReference>
<proteinExistence type="predicted"/>
<evidence type="ECO:0000313" key="2">
    <source>
        <dbReference type="EMBL" id="BAT09883.1"/>
    </source>
</evidence>
<reference evidence="2 3" key="2">
    <citation type="journal article" date="2013" name="Plant Cell Physiol.">
        <title>Rice Annotation Project Database (RAP-DB): an integrative and interactive database for rice genomics.</title>
        <authorList>
            <person name="Sakai H."/>
            <person name="Lee S.S."/>
            <person name="Tanaka T."/>
            <person name="Numa H."/>
            <person name="Kim J."/>
            <person name="Kawahara Y."/>
            <person name="Wakimoto H."/>
            <person name="Yang C.C."/>
            <person name="Iwamoto M."/>
            <person name="Abe T."/>
            <person name="Yamada Y."/>
            <person name="Muto A."/>
            <person name="Inokuchi H."/>
            <person name="Ikemura T."/>
            <person name="Matsumoto T."/>
            <person name="Sasaki T."/>
            <person name="Itoh T."/>
        </authorList>
    </citation>
    <scope>NUCLEOTIDE SEQUENCE [LARGE SCALE GENOMIC DNA]</scope>
    <source>
        <strain evidence="3">cv. Nipponbare</strain>
    </source>
</reference>
<accession>A0A0P0XSQ7</accession>
<dbReference type="ExpressionAtlas" id="A0A0P0XSQ7">
    <property type="expression patterns" value="baseline and differential"/>
</dbReference>
<dbReference type="Gramene" id="Os10t0147300-01">
    <property type="protein sequence ID" value="Os10t0147300-01"/>
    <property type="gene ID" value="Os10g0147300"/>
</dbReference>
<organism evidence="2 3">
    <name type="scientific">Oryza sativa subsp. japonica</name>
    <name type="common">Rice</name>
    <dbReference type="NCBI Taxonomy" id="39947"/>
    <lineage>
        <taxon>Eukaryota</taxon>
        <taxon>Viridiplantae</taxon>
        <taxon>Streptophyta</taxon>
        <taxon>Embryophyta</taxon>
        <taxon>Tracheophyta</taxon>
        <taxon>Spermatophyta</taxon>
        <taxon>Magnoliopsida</taxon>
        <taxon>Liliopsida</taxon>
        <taxon>Poales</taxon>
        <taxon>Poaceae</taxon>
        <taxon>BOP clade</taxon>
        <taxon>Oryzoideae</taxon>
        <taxon>Oryzeae</taxon>
        <taxon>Oryzinae</taxon>
        <taxon>Oryza</taxon>
        <taxon>Oryza sativa</taxon>
    </lineage>
</organism>
<keyword evidence="3" id="KW-1185">Reference proteome</keyword>
<reference evidence="3" key="1">
    <citation type="journal article" date="2005" name="Nature">
        <title>The map-based sequence of the rice genome.</title>
        <authorList>
            <consortium name="International rice genome sequencing project (IRGSP)"/>
            <person name="Matsumoto T."/>
            <person name="Wu J."/>
            <person name="Kanamori H."/>
            <person name="Katayose Y."/>
            <person name="Fujisawa M."/>
            <person name="Namiki N."/>
            <person name="Mizuno H."/>
            <person name="Yamamoto K."/>
            <person name="Antonio B.A."/>
            <person name="Baba T."/>
            <person name="Sakata K."/>
            <person name="Nagamura Y."/>
            <person name="Aoki H."/>
            <person name="Arikawa K."/>
            <person name="Arita K."/>
            <person name="Bito T."/>
            <person name="Chiden Y."/>
            <person name="Fujitsuka N."/>
            <person name="Fukunaka R."/>
            <person name="Hamada M."/>
            <person name="Harada C."/>
            <person name="Hayashi A."/>
            <person name="Hijishita S."/>
            <person name="Honda M."/>
            <person name="Hosokawa S."/>
            <person name="Ichikawa Y."/>
            <person name="Idonuma A."/>
            <person name="Iijima M."/>
            <person name="Ikeda M."/>
            <person name="Ikeno M."/>
            <person name="Ito K."/>
            <person name="Ito S."/>
            <person name="Ito T."/>
            <person name="Ito Y."/>
            <person name="Ito Y."/>
            <person name="Iwabuchi A."/>
            <person name="Kamiya K."/>
            <person name="Karasawa W."/>
            <person name="Kurita K."/>
            <person name="Katagiri S."/>
            <person name="Kikuta A."/>
            <person name="Kobayashi H."/>
            <person name="Kobayashi N."/>
            <person name="Machita K."/>
            <person name="Maehara T."/>
            <person name="Masukawa M."/>
            <person name="Mizubayashi T."/>
            <person name="Mukai Y."/>
            <person name="Nagasaki H."/>
            <person name="Nagata Y."/>
            <person name="Naito S."/>
            <person name="Nakashima M."/>
            <person name="Nakama Y."/>
            <person name="Nakamichi Y."/>
            <person name="Nakamura M."/>
            <person name="Meguro A."/>
            <person name="Negishi M."/>
            <person name="Ohta I."/>
            <person name="Ohta T."/>
            <person name="Okamoto M."/>
            <person name="Ono N."/>
            <person name="Saji S."/>
            <person name="Sakaguchi M."/>
            <person name="Sakai K."/>
            <person name="Shibata M."/>
            <person name="Shimokawa T."/>
            <person name="Song J."/>
            <person name="Takazaki Y."/>
            <person name="Terasawa K."/>
            <person name="Tsugane M."/>
            <person name="Tsuji K."/>
            <person name="Ueda S."/>
            <person name="Waki K."/>
            <person name="Yamagata H."/>
            <person name="Yamamoto M."/>
            <person name="Yamamoto S."/>
            <person name="Yamane H."/>
            <person name="Yoshiki S."/>
            <person name="Yoshihara R."/>
            <person name="Yukawa K."/>
            <person name="Zhong H."/>
            <person name="Yano M."/>
            <person name="Yuan Q."/>
            <person name="Ouyang S."/>
            <person name="Liu J."/>
            <person name="Jones K.M."/>
            <person name="Gansberger K."/>
            <person name="Moffat K."/>
            <person name="Hill J."/>
            <person name="Bera J."/>
            <person name="Fadrosh D."/>
            <person name="Jin S."/>
            <person name="Johri S."/>
            <person name="Kim M."/>
            <person name="Overton L."/>
            <person name="Reardon M."/>
            <person name="Tsitrin T."/>
            <person name="Vuong H."/>
            <person name="Weaver B."/>
            <person name="Ciecko A."/>
            <person name="Tallon L."/>
            <person name="Jackson J."/>
            <person name="Pai G."/>
            <person name="Aken S.V."/>
            <person name="Utterback T."/>
            <person name="Reidmuller S."/>
            <person name="Feldblyum T."/>
            <person name="Hsiao J."/>
            <person name="Zismann V."/>
            <person name="Iobst S."/>
            <person name="de Vazeille A.R."/>
            <person name="Buell C.R."/>
            <person name="Ying K."/>
            <person name="Li Y."/>
            <person name="Lu T."/>
            <person name="Huang Y."/>
            <person name="Zhao Q."/>
            <person name="Feng Q."/>
            <person name="Zhang L."/>
            <person name="Zhu J."/>
            <person name="Weng Q."/>
            <person name="Mu J."/>
            <person name="Lu Y."/>
            <person name="Fan D."/>
            <person name="Liu Y."/>
            <person name="Guan J."/>
            <person name="Zhang Y."/>
            <person name="Yu S."/>
            <person name="Liu X."/>
            <person name="Zhang Y."/>
            <person name="Hong G."/>
            <person name="Han B."/>
            <person name="Choisne N."/>
            <person name="Demange N."/>
            <person name="Orjeda G."/>
            <person name="Samain S."/>
            <person name="Cattolico L."/>
            <person name="Pelletier E."/>
            <person name="Couloux A."/>
            <person name="Segurens B."/>
            <person name="Wincker P."/>
            <person name="D'Hont A."/>
            <person name="Scarpelli C."/>
            <person name="Weissenbach J."/>
            <person name="Salanoubat M."/>
            <person name="Quetier F."/>
            <person name="Yu Y."/>
            <person name="Kim H.R."/>
            <person name="Rambo T."/>
            <person name="Currie J."/>
            <person name="Collura K."/>
            <person name="Luo M."/>
            <person name="Yang T."/>
            <person name="Ammiraju J.S.S."/>
            <person name="Engler F."/>
            <person name="Soderlund C."/>
            <person name="Wing R.A."/>
            <person name="Palmer L.E."/>
            <person name="de la Bastide M."/>
            <person name="Spiegel L."/>
            <person name="Nascimento L."/>
            <person name="Zutavern T."/>
            <person name="O'Shaughnessy A."/>
            <person name="Dike S."/>
            <person name="Dedhia N."/>
            <person name="Preston R."/>
            <person name="Balija V."/>
            <person name="McCombie W.R."/>
            <person name="Chow T."/>
            <person name="Chen H."/>
            <person name="Chung M."/>
            <person name="Chen C."/>
            <person name="Shaw J."/>
            <person name="Wu H."/>
            <person name="Hsiao K."/>
            <person name="Chao Y."/>
            <person name="Chu M."/>
            <person name="Cheng C."/>
            <person name="Hour A."/>
            <person name="Lee P."/>
            <person name="Lin S."/>
            <person name="Lin Y."/>
            <person name="Liou J."/>
            <person name="Liu S."/>
            <person name="Hsing Y."/>
            <person name="Raghuvanshi S."/>
            <person name="Mohanty A."/>
            <person name="Bharti A.K."/>
            <person name="Gaur A."/>
            <person name="Gupta V."/>
            <person name="Kumar D."/>
            <person name="Ravi V."/>
            <person name="Vij S."/>
            <person name="Kapur A."/>
            <person name="Khurana P."/>
            <person name="Khurana P."/>
            <person name="Khurana J.P."/>
            <person name="Tyagi A.K."/>
            <person name="Gaikwad K."/>
            <person name="Singh A."/>
            <person name="Dalal V."/>
            <person name="Srivastava S."/>
            <person name="Dixit A."/>
            <person name="Pal A.K."/>
            <person name="Ghazi I.A."/>
            <person name="Yadav M."/>
            <person name="Pandit A."/>
            <person name="Bhargava A."/>
            <person name="Sureshbabu K."/>
            <person name="Batra K."/>
            <person name="Sharma T.R."/>
            <person name="Mohapatra T."/>
            <person name="Singh N.K."/>
            <person name="Messing J."/>
            <person name="Nelson A.B."/>
            <person name="Fuks G."/>
            <person name="Kavchok S."/>
            <person name="Keizer G."/>
            <person name="Linton E."/>
            <person name="Llaca V."/>
            <person name="Song R."/>
            <person name="Tanyolac B."/>
            <person name="Young S."/>
            <person name="Ho-Il K."/>
            <person name="Hahn J.H."/>
            <person name="Sangsakoo G."/>
            <person name="Vanavichit A."/>
            <person name="de Mattos Luiz.A.T."/>
            <person name="Zimmer P.D."/>
            <person name="Malone G."/>
            <person name="Dellagostin O."/>
            <person name="de Oliveira A.C."/>
            <person name="Bevan M."/>
            <person name="Bancroft I."/>
            <person name="Minx P."/>
            <person name="Cordum H."/>
            <person name="Wilson R."/>
            <person name="Cheng Z."/>
            <person name="Jin W."/>
            <person name="Jiang J."/>
            <person name="Leong S.A."/>
            <person name="Iwama H."/>
            <person name="Gojobori T."/>
            <person name="Itoh T."/>
            <person name="Niimura Y."/>
            <person name="Fujii Y."/>
            <person name="Habara T."/>
            <person name="Sakai H."/>
            <person name="Sato Y."/>
            <person name="Wilson G."/>
            <person name="Kumar K."/>
            <person name="McCouch S."/>
            <person name="Juretic N."/>
            <person name="Hoen D."/>
            <person name="Wright S."/>
            <person name="Bruskiewich R."/>
            <person name="Bureau T."/>
            <person name="Miyao A."/>
            <person name="Hirochika H."/>
            <person name="Nishikawa T."/>
            <person name="Kadowaki K."/>
            <person name="Sugiura M."/>
            <person name="Burr B."/>
            <person name="Sasaki T."/>
        </authorList>
    </citation>
    <scope>NUCLEOTIDE SEQUENCE [LARGE SCALE GENOMIC DNA]</scope>
    <source>
        <strain evidence="3">cv. Nipponbare</strain>
    </source>
</reference>
<protein>
    <submittedName>
        <fullName evidence="2">Os10g0147300 protein</fullName>
    </submittedName>
</protein>
<feature type="non-terminal residue" evidence="2">
    <location>
        <position position="1"/>
    </location>
</feature>
<gene>
    <name evidence="2" type="ordered locus">Os10g0147300</name>
    <name evidence="2" type="ORF">OSNPB_100147300</name>
</gene>
<dbReference type="EMBL" id="AP014966">
    <property type="protein sequence ID" value="BAT09883.1"/>
    <property type="molecule type" value="Genomic_DNA"/>
</dbReference>
<name>A0A0P0XSQ7_ORYSJ</name>
<reference evidence="2 3" key="3">
    <citation type="journal article" date="2013" name="Rice">
        <title>Improvement of the Oryza sativa Nipponbare reference genome using next generation sequence and optical map data.</title>
        <authorList>
            <person name="Kawahara Y."/>
            <person name="de la Bastide M."/>
            <person name="Hamilton J.P."/>
            <person name="Kanamori H."/>
            <person name="McCombie W.R."/>
            <person name="Ouyang S."/>
            <person name="Schwartz D.C."/>
            <person name="Tanaka T."/>
            <person name="Wu J."/>
            <person name="Zhou S."/>
            <person name="Childs K.L."/>
            <person name="Davidson R.M."/>
            <person name="Lin H."/>
            <person name="Quesada-Ocampo L."/>
            <person name="Vaillancourt B."/>
            <person name="Sakai H."/>
            <person name="Lee S.S."/>
            <person name="Kim J."/>
            <person name="Numa H."/>
            <person name="Itoh T."/>
            <person name="Buell C.R."/>
            <person name="Matsumoto T."/>
        </authorList>
    </citation>
    <scope>NUCLEOTIDE SEQUENCE [LARGE SCALE GENOMIC DNA]</scope>
    <source>
        <strain evidence="3">cv. Nipponbare</strain>
    </source>
</reference>
<feature type="region of interest" description="Disordered" evidence="1">
    <location>
        <begin position="60"/>
        <end position="83"/>
    </location>
</feature>
<sequence length="83" mass="8689">HLSAQSAIPIHQANPCGLLPAGGKDGAGVYKDDGARGRHASCADLLYRDGLLDLVVASTGGGRRRHPPELPPVLPSSFSIHLW</sequence>
<evidence type="ECO:0000313" key="3">
    <source>
        <dbReference type="Proteomes" id="UP000059680"/>
    </source>
</evidence>
<evidence type="ECO:0000256" key="1">
    <source>
        <dbReference type="SAM" id="MobiDB-lite"/>
    </source>
</evidence>